<proteinExistence type="predicted"/>
<name>A0A5C3KI42_COPMA</name>
<dbReference type="AlphaFoldDB" id="A0A5C3KI42"/>
<reference evidence="1 2" key="1">
    <citation type="journal article" date="2019" name="Nat. Ecol. Evol.">
        <title>Megaphylogeny resolves global patterns of mushroom evolution.</title>
        <authorList>
            <person name="Varga T."/>
            <person name="Krizsan K."/>
            <person name="Foldi C."/>
            <person name="Dima B."/>
            <person name="Sanchez-Garcia M."/>
            <person name="Sanchez-Ramirez S."/>
            <person name="Szollosi G.J."/>
            <person name="Szarkandi J.G."/>
            <person name="Papp V."/>
            <person name="Albert L."/>
            <person name="Andreopoulos W."/>
            <person name="Angelini C."/>
            <person name="Antonin V."/>
            <person name="Barry K.W."/>
            <person name="Bougher N.L."/>
            <person name="Buchanan P."/>
            <person name="Buyck B."/>
            <person name="Bense V."/>
            <person name="Catcheside P."/>
            <person name="Chovatia M."/>
            <person name="Cooper J."/>
            <person name="Damon W."/>
            <person name="Desjardin D."/>
            <person name="Finy P."/>
            <person name="Geml J."/>
            <person name="Haridas S."/>
            <person name="Hughes K."/>
            <person name="Justo A."/>
            <person name="Karasinski D."/>
            <person name="Kautmanova I."/>
            <person name="Kiss B."/>
            <person name="Kocsube S."/>
            <person name="Kotiranta H."/>
            <person name="LaButti K.M."/>
            <person name="Lechner B.E."/>
            <person name="Liimatainen K."/>
            <person name="Lipzen A."/>
            <person name="Lukacs Z."/>
            <person name="Mihaltcheva S."/>
            <person name="Morgado L.N."/>
            <person name="Niskanen T."/>
            <person name="Noordeloos M.E."/>
            <person name="Ohm R.A."/>
            <person name="Ortiz-Santana B."/>
            <person name="Ovrebo C."/>
            <person name="Racz N."/>
            <person name="Riley R."/>
            <person name="Savchenko A."/>
            <person name="Shiryaev A."/>
            <person name="Soop K."/>
            <person name="Spirin V."/>
            <person name="Szebenyi C."/>
            <person name="Tomsovsky M."/>
            <person name="Tulloss R.E."/>
            <person name="Uehling J."/>
            <person name="Grigoriev I.V."/>
            <person name="Vagvolgyi C."/>
            <person name="Papp T."/>
            <person name="Martin F.M."/>
            <person name="Miettinen O."/>
            <person name="Hibbett D.S."/>
            <person name="Nagy L.G."/>
        </authorList>
    </citation>
    <scope>NUCLEOTIDE SEQUENCE [LARGE SCALE GENOMIC DNA]</scope>
    <source>
        <strain evidence="1 2">CBS 121175</strain>
    </source>
</reference>
<accession>A0A5C3KI42</accession>
<evidence type="ECO:0000313" key="1">
    <source>
        <dbReference type="EMBL" id="TFK19692.1"/>
    </source>
</evidence>
<organism evidence="1 2">
    <name type="scientific">Coprinopsis marcescibilis</name>
    <name type="common">Agaric fungus</name>
    <name type="synonym">Psathyrella marcescibilis</name>
    <dbReference type="NCBI Taxonomy" id="230819"/>
    <lineage>
        <taxon>Eukaryota</taxon>
        <taxon>Fungi</taxon>
        <taxon>Dikarya</taxon>
        <taxon>Basidiomycota</taxon>
        <taxon>Agaricomycotina</taxon>
        <taxon>Agaricomycetes</taxon>
        <taxon>Agaricomycetidae</taxon>
        <taxon>Agaricales</taxon>
        <taxon>Agaricineae</taxon>
        <taxon>Psathyrellaceae</taxon>
        <taxon>Coprinopsis</taxon>
    </lineage>
</organism>
<keyword evidence="2" id="KW-1185">Reference proteome</keyword>
<sequence length="175" mass="19886">MLHLVDWVRCLHSKFSSIRLRQLLSRGAGVVFECPSGRSTTSRIEGNGFELVNRQNSATLSRVRSRVRWVRGQLRGCLRVQFCLFVLLRISCTLSGLEYFPCSWLIYDIKGSARSWIFSNSLVSSGHYLPARIAYLHSGRTQRLAAEDSGFFSSSSGVSKQTAFLLLSSFFFFRR</sequence>
<gene>
    <name evidence="1" type="ORF">FA15DRAFT_164331</name>
</gene>
<protein>
    <submittedName>
        <fullName evidence="1">Uncharacterized protein</fullName>
    </submittedName>
</protein>
<dbReference type="Proteomes" id="UP000307440">
    <property type="component" value="Unassembled WGS sequence"/>
</dbReference>
<evidence type="ECO:0000313" key="2">
    <source>
        <dbReference type="Proteomes" id="UP000307440"/>
    </source>
</evidence>
<dbReference type="EMBL" id="ML210329">
    <property type="protein sequence ID" value="TFK19692.1"/>
    <property type="molecule type" value="Genomic_DNA"/>
</dbReference>